<accession>A2WN19</accession>
<feature type="signal peptide" evidence="1">
    <location>
        <begin position="1"/>
        <end position="25"/>
    </location>
</feature>
<dbReference type="Proteomes" id="UP000007015">
    <property type="component" value="Chromosome 1"/>
</dbReference>
<keyword evidence="1" id="KW-0732">Signal</keyword>
<organism evidence="2 3">
    <name type="scientific">Oryza sativa subsp. indica</name>
    <name type="common">Rice</name>
    <dbReference type="NCBI Taxonomy" id="39946"/>
    <lineage>
        <taxon>Eukaryota</taxon>
        <taxon>Viridiplantae</taxon>
        <taxon>Streptophyta</taxon>
        <taxon>Embryophyta</taxon>
        <taxon>Tracheophyta</taxon>
        <taxon>Spermatophyta</taxon>
        <taxon>Magnoliopsida</taxon>
        <taxon>Liliopsida</taxon>
        <taxon>Poales</taxon>
        <taxon>Poaceae</taxon>
        <taxon>BOP clade</taxon>
        <taxon>Oryzoideae</taxon>
        <taxon>Oryzeae</taxon>
        <taxon>Oryzinae</taxon>
        <taxon>Oryza</taxon>
        <taxon>Oryza sativa</taxon>
    </lineage>
</organism>
<evidence type="ECO:0000313" key="3">
    <source>
        <dbReference type="Proteomes" id="UP000007015"/>
    </source>
</evidence>
<reference evidence="2 3" key="1">
    <citation type="journal article" date="2005" name="PLoS Biol.">
        <title>The genomes of Oryza sativa: a history of duplications.</title>
        <authorList>
            <person name="Yu J."/>
            <person name="Wang J."/>
            <person name="Lin W."/>
            <person name="Li S."/>
            <person name="Li H."/>
            <person name="Zhou J."/>
            <person name="Ni P."/>
            <person name="Dong W."/>
            <person name="Hu S."/>
            <person name="Zeng C."/>
            <person name="Zhang J."/>
            <person name="Zhang Y."/>
            <person name="Li R."/>
            <person name="Xu Z."/>
            <person name="Li S."/>
            <person name="Li X."/>
            <person name="Zheng H."/>
            <person name="Cong L."/>
            <person name="Lin L."/>
            <person name="Yin J."/>
            <person name="Geng J."/>
            <person name="Li G."/>
            <person name="Shi J."/>
            <person name="Liu J."/>
            <person name="Lv H."/>
            <person name="Li J."/>
            <person name="Wang J."/>
            <person name="Deng Y."/>
            <person name="Ran L."/>
            <person name="Shi X."/>
            <person name="Wang X."/>
            <person name="Wu Q."/>
            <person name="Li C."/>
            <person name="Ren X."/>
            <person name="Wang J."/>
            <person name="Wang X."/>
            <person name="Li D."/>
            <person name="Liu D."/>
            <person name="Zhang X."/>
            <person name="Ji Z."/>
            <person name="Zhao W."/>
            <person name="Sun Y."/>
            <person name="Zhang Z."/>
            <person name="Bao J."/>
            <person name="Han Y."/>
            <person name="Dong L."/>
            <person name="Ji J."/>
            <person name="Chen P."/>
            <person name="Wu S."/>
            <person name="Liu J."/>
            <person name="Xiao Y."/>
            <person name="Bu D."/>
            <person name="Tan J."/>
            <person name="Yang L."/>
            <person name="Ye C."/>
            <person name="Zhang J."/>
            <person name="Xu J."/>
            <person name="Zhou Y."/>
            <person name="Yu Y."/>
            <person name="Zhang B."/>
            <person name="Zhuang S."/>
            <person name="Wei H."/>
            <person name="Liu B."/>
            <person name="Lei M."/>
            <person name="Yu H."/>
            <person name="Li Y."/>
            <person name="Xu H."/>
            <person name="Wei S."/>
            <person name="He X."/>
            <person name="Fang L."/>
            <person name="Zhang Z."/>
            <person name="Zhang Y."/>
            <person name="Huang X."/>
            <person name="Su Z."/>
            <person name="Tong W."/>
            <person name="Li J."/>
            <person name="Tong Z."/>
            <person name="Li S."/>
            <person name="Ye J."/>
            <person name="Wang L."/>
            <person name="Fang L."/>
            <person name="Lei T."/>
            <person name="Chen C."/>
            <person name="Chen H."/>
            <person name="Xu Z."/>
            <person name="Li H."/>
            <person name="Huang H."/>
            <person name="Zhang F."/>
            <person name="Xu H."/>
            <person name="Li N."/>
            <person name="Zhao C."/>
            <person name="Li S."/>
            <person name="Dong L."/>
            <person name="Huang Y."/>
            <person name="Li L."/>
            <person name="Xi Y."/>
            <person name="Qi Q."/>
            <person name="Li W."/>
            <person name="Zhang B."/>
            <person name="Hu W."/>
            <person name="Zhang Y."/>
            <person name="Tian X."/>
            <person name="Jiao Y."/>
            <person name="Liang X."/>
            <person name="Jin J."/>
            <person name="Gao L."/>
            <person name="Zheng W."/>
            <person name="Hao B."/>
            <person name="Liu S."/>
            <person name="Wang W."/>
            <person name="Yuan L."/>
            <person name="Cao M."/>
            <person name="McDermott J."/>
            <person name="Samudrala R."/>
            <person name="Wang J."/>
            <person name="Wong G.K."/>
            <person name="Yang H."/>
        </authorList>
    </citation>
    <scope>NUCLEOTIDE SEQUENCE [LARGE SCALE GENOMIC DNA]</scope>
    <source>
        <strain evidence="3">cv. 93-11</strain>
    </source>
</reference>
<gene>
    <name evidence="2" type="ORF">OsI_01243</name>
</gene>
<protein>
    <recommendedName>
        <fullName evidence="4">Secreted protein</fullName>
    </recommendedName>
</protein>
<dbReference type="AlphaFoldDB" id="A2WN19"/>
<keyword evidence="3" id="KW-1185">Reference proteome</keyword>
<dbReference type="EMBL" id="CM000126">
    <property type="protein sequence ID" value="EAY73365.1"/>
    <property type="molecule type" value="Genomic_DNA"/>
</dbReference>
<feature type="chain" id="PRO_5002647843" description="Secreted protein" evidence="1">
    <location>
        <begin position="26"/>
        <end position="93"/>
    </location>
</feature>
<dbReference type="Gramene" id="BGIOSGA003181-TA">
    <property type="protein sequence ID" value="BGIOSGA003181-PA"/>
    <property type="gene ID" value="BGIOSGA003181"/>
</dbReference>
<name>A2WN19_ORYSI</name>
<dbReference type="HOGENOM" id="CLU_2403514_0_0_1"/>
<evidence type="ECO:0000313" key="2">
    <source>
        <dbReference type="EMBL" id="EAY73365.1"/>
    </source>
</evidence>
<evidence type="ECO:0008006" key="4">
    <source>
        <dbReference type="Google" id="ProtNLM"/>
    </source>
</evidence>
<proteinExistence type="predicted"/>
<evidence type="ECO:0000256" key="1">
    <source>
        <dbReference type="SAM" id="SignalP"/>
    </source>
</evidence>
<sequence length="93" mass="10265">MRRARRLAKWGRSALSQTFTSLCLACLPSAQLTSGVAGPTCTADNRLQPLEHGLMPLQAGMWIDHIVMIGSIPKDRLESKDVKSRRPAVPFCF</sequence>